<dbReference type="SMART" id="SM00267">
    <property type="entry name" value="GGDEF"/>
    <property type="match status" value="1"/>
</dbReference>
<dbReference type="SMART" id="SM00065">
    <property type="entry name" value="GAF"/>
    <property type="match status" value="2"/>
</dbReference>
<keyword evidence="2" id="KW-0808">Transferase</keyword>
<dbReference type="AlphaFoldDB" id="A0A212JJS3"/>
<sequence length="836" mass="94808">MKKENKKFVKADADGVRNSIIKKSKSRSTSAVARTDASDSLRVMLDSTPLICAVCDECGRLIDCNLEMLRVLKVKSKPDATKHFFNFSPKYQYDGMASEEKGMRSVELALQTGFHSFEWEYLATDNERVPTETSLVRVTWNGGYRILVYSRDVRELQKQKKLTEERTAMMLKTLPLATFMISEKCEVIDCNEAAIHLFGANDKHHVLNLFLEDFSPQYQPNGELSSDKARNYMQQAFKEGCVTFEWMHKMANGGMIPAQVTLIRLQWNENEFVLSAYAQDLRDIKEAEQEMIHRSNYLKTVTIIAEWLLSSDKKNGEDTVEKSLEFIALNMNLNGAKIWMNTEQNGDMYYALYKSWPAEDAVKWPGSYAYNNLPFWKDSMLDNRVINSFVSDLPRAEQASLDKDKIKSILAVPLLVADNLWGFICFEDTQKERVFTGLEEQMLRSASSLIVSTIVRNRAVSQMLKNNRELRKKSYLMSSVNRVAELILGSEKSDFPPVIQRTMKLLGESVGANQASLWTVHYGTDAALYAKRLTAWQHGKGFIETTHRPELKVYDYIPEWDVPVAGLRDIENSLGGMNAHLRQLSLLNGNETLLLLPLVLRNTFWGFVAFTYEKNNHHTTEEERSILRSGSMMIAEAITRQEVTAILKIVEEKAATDNLTGLLTRTAFMQAARALFAESQRNKKPFSVLFMDLDHFKNVNDQHGHAFGDAVLVRFAEIIKASTRNNDLCCRYGGEEVVVVLADSDSNAAENVARRIVQDVREAAFESDKNFRFTVSVGMISAIPAMGEQVHTYIEKADLALYEAKNNGRNRIEKHAAIHDAHAYHSVGASDRVSSI</sequence>
<feature type="domain" description="GGDEF" evidence="1">
    <location>
        <begin position="684"/>
        <end position="817"/>
    </location>
</feature>
<name>A0A212JJS3_9DELT</name>
<protein>
    <submittedName>
        <fullName evidence="2">Putative Diguanylate cyclase</fullName>
        <ecNumber evidence="2">2.7.7.65</ecNumber>
    </submittedName>
</protein>
<dbReference type="NCBIfam" id="TIGR00254">
    <property type="entry name" value="GGDEF"/>
    <property type="match status" value="1"/>
</dbReference>
<evidence type="ECO:0000259" key="1">
    <source>
        <dbReference type="PROSITE" id="PS50887"/>
    </source>
</evidence>
<dbReference type="PANTHER" id="PTHR45138">
    <property type="entry name" value="REGULATORY COMPONENTS OF SENSORY TRANSDUCTION SYSTEM"/>
    <property type="match status" value="1"/>
</dbReference>
<dbReference type="EC" id="2.7.7.65" evidence="2"/>
<dbReference type="InterPro" id="IPR029016">
    <property type="entry name" value="GAF-like_dom_sf"/>
</dbReference>
<dbReference type="InterPro" id="IPR050469">
    <property type="entry name" value="Diguanylate_Cyclase"/>
</dbReference>
<evidence type="ECO:0000313" key="2">
    <source>
        <dbReference type="EMBL" id="SBV99525.1"/>
    </source>
</evidence>
<dbReference type="Pfam" id="PF13426">
    <property type="entry name" value="PAS_9"/>
    <property type="match status" value="2"/>
</dbReference>
<organism evidence="2">
    <name type="scientific">uncultured delta proteobacterium</name>
    <dbReference type="NCBI Taxonomy" id="34034"/>
    <lineage>
        <taxon>Bacteria</taxon>
        <taxon>Deltaproteobacteria</taxon>
        <taxon>environmental samples</taxon>
    </lineage>
</organism>
<dbReference type="Gene3D" id="3.30.450.20">
    <property type="entry name" value="PAS domain"/>
    <property type="match status" value="2"/>
</dbReference>
<dbReference type="Pfam" id="PF01590">
    <property type="entry name" value="GAF"/>
    <property type="match status" value="1"/>
</dbReference>
<gene>
    <name evidence="2" type="ORF">KL86DPRO_11611</name>
</gene>
<reference evidence="2" key="1">
    <citation type="submission" date="2016-04" db="EMBL/GenBank/DDBJ databases">
        <authorList>
            <person name="Evans L.H."/>
            <person name="Alamgir A."/>
            <person name="Owens N."/>
            <person name="Weber N.D."/>
            <person name="Virtaneva K."/>
            <person name="Barbian K."/>
            <person name="Babar A."/>
            <person name="Rosenke K."/>
        </authorList>
    </citation>
    <scope>NUCLEOTIDE SEQUENCE</scope>
    <source>
        <strain evidence="2">86</strain>
    </source>
</reference>
<dbReference type="InterPro" id="IPR035965">
    <property type="entry name" value="PAS-like_dom_sf"/>
</dbReference>
<dbReference type="InterPro" id="IPR000160">
    <property type="entry name" value="GGDEF_dom"/>
</dbReference>
<dbReference type="PANTHER" id="PTHR45138:SF9">
    <property type="entry name" value="DIGUANYLATE CYCLASE DGCM-RELATED"/>
    <property type="match status" value="1"/>
</dbReference>
<dbReference type="SUPFAM" id="SSF55073">
    <property type="entry name" value="Nucleotide cyclase"/>
    <property type="match status" value="1"/>
</dbReference>
<proteinExistence type="predicted"/>
<accession>A0A212JJS3</accession>
<dbReference type="GO" id="GO:0052621">
    <property type="term" value="F:diguanylate cyclase activity"/>
    <property type="evidence" value="ECO:0007669"/>
    <property type="project" value="UniProtKB-EC"/>
</dbReference>
<dbReference type="PROSITE" id="PS50887">
    <property type="entry name" value="GGDEF"/>
    <property type="match status" value="1"/>
</dbReference>
<dbReference type="SUPFAM" id="SSF55785">
    <property type="entry name" value="PYP-like sensor domain (PAS domain)"/>
    <property type="match status" value="2"/>
</dbReference>
<dbReference type="InterPro" id="IPR000014">
    <property type="entry name" value="PAS"/>
</dbReference>
<dbReference type="FunFam" id="3.30.70.270:FF:000001">
    <property type="entry name" value="Diguanylate cyclase domain protein"/>
    <property type="match status" value="1"/>
</dbReference>
<dbReference type="Gene3D" id="3.30.450.40">
    <property type="match status" value="1"/>
</dbReference>
<dbReference type="SUPFAM" id="SSF55781">
    <property type="entry name" value="GAF domain-like"/>
    <property type="match status" value="1"/>
</dbReference>
<dbReference type="EMBL" id="FLUQ01000001">
    <property type="protein sequence ID" value="SBV99525.1"/>
    <property type="molecule type" value="Genomic_DNA"/>
</dbReference>
<dbReference type="CDD" id="cd01949">
    <property type="entry name" value="GGDEF"/>
    <property type="match status" value="1"/>
</dbReference>
<keyword evidence="2" id="KW-0548">Nucleotidyltransferase</keyword>
<dbReference type="Pfam" id="PF00990">
    <property type="entry name" value="GGDEF"/>
    <property type="match status" value="1"/>
</dbReference>
<dbReference type="InterPro" id="IPR029787">
    <property type="entry name" value="Nucleotide_cyclase"/>
</dbReference>
<dbReference type="InterPro" id="IPR043128">
    <property type="entry name" value="Rev_trsase/Diguanyl_cyclase"/>
</dbReference>
<dbReference type="InterPro" id="IPR003018">
    <property type="entry name" value="GAF"/>
</dbReference>
<dbReference type="Gene3D" id="3.30.70.270">
    <property type="match status" value="1"/>
</dbReference>